<gene>
    <name evidence="1" type="ORF">SAMN04488082_10414</name>
</gene>
<dbReference type="AlphaFoldDB" id="A0A1I3S6X7"/>
<accession>A0A1I3S6X7</accession>
<proteinExistence type="predicted"/>
<sequence length="60" mass="6671">MGWRNGLLPLWDRPTGNIFTATGSPKESEHLAFYDRCAIQATINAIHNLCLAEGRILMKG</sequence>
<dbReference type="Proteomes" id="UP000198635">
    <property type="component" value="Unassembled WGS sequence"/>
</dbReference>
<evidence type="ECO:0000313" key="2">
    <source>
        <dbReference type="Proteomes" id="UP000198635"/>
    </source>
</evidence>
<dbReference type="STRING" id="52560.SAMN04488082_10414"/>
<reference evidence="2" key="1">
    <citation type="submission" date="2016-10" db="EMBL/GenBank/DDBJ databases">
        <authorList>
            <person name="Varghese N."/>
            <person name="Submissions S."/>
        </authorList>
    </citation>
    <scope>NUCLEOTIDE SEQUENCE [LARGE SCALE GENOMIC DNA]</scope>
    <source>
        <strain evidence="2">DSM 5918</strain>
    </source>
</reference>
<keyword evidence="2" id="KW-1185">Reference proteome</keyword>
<protein>
    <submittedName>
        <fullName evidence="1">Uncharacterized protein</fullName>
    </submittedName>
</protein>
<evidence type="ECO:0000313" key="1">
    <source>
        <dbReference type="EMBL" id="SFJ53276.1"/>
    </source>
</evidence>
<organism evidence="1 2">
    <name type="scientific">Desulfomicrobium apsheronum</name>
    <dbReference type="NCBI Taxonomy" id="52560"/>
    <lineage>
        <taxon>Bacteria</taxon>
        <taxon>Pseudomonadati</taxon>
        <taxon>Thermodesulfobacteriota</taxon>
        <taxon>Desulfovibrionia</taxon>
        <taxon>Desulfovibrionales</taxon>
        <taxon>Desulfomicrobiaceae</taxon>
        <taxon>Desulfomicrobium</taxon>
    </lineage>
</organism>
<dbReference type="EMBL" id="FORX01000004">
    <property type="protein sequence ID" value="SFJ53276.1"/>
    <property type="molecule type" value="Genomic_DNA"/>
</dbReference>
<name>A0A1I3S6X7_9BACT</name>